<dbReference type="RefSeq" id="WP_270147997.1">
    <property type="nucleotide sequence ID" value="NZ_CP115450.1"/>
</dbReference>
<dbReference type="Proteomes" id="UP001212821">
    <property type="component" value="Chromosome"/>
</dbReference>
<dbReference type="InterPro" id="IPR019587">
    <property type="entry name" value="Polyketide_cyclase/dehydratase"/>
</dbReference>
<evidence type="ECO:0000313" key="2">
    <source>
        <dbReference type="Proteomes" id="UP001212821"/>
    </source>
</evidence>
<dbReference type="EMBL" id="CP115450">
    <property type="protein sequence ID" value="WBP89602.1"/>
    <property type="molecule type" value="Genomic_DNA"/>
</dbReference>
<dbReference type="SUPFAM" id="SSF55961">
    <property type="entry name" value="Bet v1-like"/>
    <property type="match status" value="1"/>
</dbReference>
<reference evidence="2" key="1">
    <citation type="submission" date="2022-12" db="EMBL/GenBank/DDBJ databases">
        <authorList>
            <person name="Mo P."/>
        </authorList>
    </citation>
    <scope>NUCLEOTIDE SEQUENCE [LARGE SCALE GENOMIC DNA]</scope>
    <source>
        <strain evidence="2">HUAS 3-15</strain>
    </source>
</reference>
<accession>A0ABY7QAD6</accession>
<gene>
    <name evidence="1" type="ORF">O1G21_29665</name>
</gene>
<dbReference type="Gene3D" id="3.30.530.20">
    <property type="match status" value="1"/>
</dbReference>
<evidence type="ECO:0000313" key="1">
    <source>
        <dbReference type="EMBL" id="WBP89602.1"/>
    </source>
</evidence>
<protein>
    <submittedName>
        <fullName evidence="1">SRPBCC family protein</fullName>
    </submittedName>
</protein>
<dbReference type="Pfam" id="PF10604">
    <property type="entry name" value="Polyketide_cyc2"/>
    <property type="match status" value="1"/>
</dbReference>
<organism evidence="1 2">
    <name type="scientific">Kitasatospora cathayae</name>
    <dbReference type="NCBI Taxonomy" id="3004092"/>
    <lineage>
        <taxon>Bacteria</taxon>
        <taxon>Bacillati</taxon>
        <taxon>Actinomycetota</taxon>
        <taxon>Actinomycetes</taxon>
        <taxon>Kitasatosporales</taxon>
        <taxon>Streptomycetaceae</taxon>
        <taxon>Kitasatospora</taxon>
    </lineage>
</organism>
<keyword evidence="2" id="KW-1185">Reference proteome</keyword>
<proteinExistence type="predicted"/>
<dbReference type="InterPro" id="IPR023393">
    <property type="entry name" value="START-like_dom_sf"/>
</dbReference>
<name>A0ABY7QAD6_9ACTN</name>
<sequence length="143" mass="16106">MTRLREQITVDAPAQEVWGRLHDVEAYSTFLDGVERAYAPSSDRAHLDVRAGGVQREFDAVLTDRGPDQVLAWETQGSPELKGTLSVRSLDRDHSQVQMELEYEPQAIQDTFGGPRGMAQVHRIENTVRGGLEQFKNLVESER</sequence>